<feature type="signal peptide" evidence="2">
    <location>
        <begin position="1"/>
        <end position="29"/>
    </location>
</feature>
<organism evidence="3 4">
    <name type="scientific">Adhaeretor mobilis</name>
    <dbReference type="NCBI Taxonomy" id="1930276"/>
    <lineage>
        <taxon>Bacteria</taxon>
        <taxon>Pseudomonadati</taxon>
        <taxon>Planctomycetota</taxon>
        <taxon>Planctomycetia</taxon>
        <taxon>Pirellulales</taxon>
        <taxon>Lacipirellulaceae</taxon>
        <taxon>Adhaeretor</taxon>
    </lineage>
</organism>
<keyword evidence="4" id="KW-1185">Reference proteome</keyword>
<dbReference type="SMART" id="SM00567">
    <property type="entry name" value="EZ_HEAT"/>
    <property type="match status" value="7"/>
</dbReference>
<protein>
    <submittedName>
        <fullName evidence="3">Uncharacterized protein</fullName>
    </submittedName>
</protein>
<proteinExistence type="predicted"/>
<dbReference type="InterPro" id="IPR004155">
    <property type="entry name" value="PBS_lyase_HEAT"/>
</dbReference>
<dbReference type="GO" id="GO:0016491">
    <property type="term" value="F:oxidoreductase activity"/>
    <property type="evidence" value="ECO:0007669"/>
    <property type="project" value="TreeGrafter"/>
</dbReference>
<keyword evidence="2" id="KW-0732">Signal</keyword>
<sequence length="599" mass="62344" precursor="true">MTTMRILRFLGISAACVCWLQASTHNAPAQSTTTTNVAIEGQEESQSKSTNSTANATAAEIDELIRGGARDDDATQLINNALAASSDAVRWRAARAAGLLRLSNPEIVAKLQRGAADSNWIVQVHSISALAQSGDASDGTVDTLTNAALSSNRRVQAAAISALRNLKVEPMKIADTLSKVLAKGDDAVTIHAVEVIVDAGAKATPILQACLKEPNAASWALVAISQIGPEAAGATPELAAFLESCGDADAIPQALMALAAIGPAAESAEAGIAKALERWKEDQSVQLSGIYALGRIGASNSEKALDARANSDDAFVAMAASWALAKTDPGNEQLTTTAIQRLVAGMESENPNMRHAAAHGLATLEMPSGMAAPYLIEAAKDPRAREHVVSALASLGDEVIPHAKKALANPDTRELAVEVLSRMGSQAADAADALVSCLDTAKPSLRVQINQVLAGFGPQAATAMEELVAQLDSSNAHVRQSAMHALREIGPTAKPASDALLKHMESIDADSLEGRFEQLAAAWTLARIASRDQAIIDVILPKIRDGLASASELERLESVTATADLSEAGTPLHKTLSEMAKSDPSAAVRDAAAELHQED</sequence>
<dbReference type="RefSeq" id="WP_145063787.1">
    <property type="nucleotide sequence ID" value="NZ_CP036263.1"/>
</dbReference>
<dbReference type="PANTHER" id="PTHR12697:SF5">
    <property type="entry name" value="DEOXYHYPUSINE HYDROXYLASE"/>
    <property type="match status" value="1"/>
</dbReference>
<dbReference type="AlphaFoldDB" id="A0A517N368"/>
<evidence type="ECO:0000256" key="1">
    <source>
        <dbReference type="SAM" id="MobiDB-lite"/>
    </source>
</evidence>
<dbReference type="Pfam" id="PF13646">
    <property type="entry name" value="HEAT_2"/>
    <property type="match status" value="2"/>
</dbReference>
<name>A0A517N368_9BACT</name>
<dbReference type="EMBL" id="CP036263">
    <property type="protein sequence ID" value="QDT01576.1"/>
    <property type="molecule type" value="Genomic_DNA"/>
</dbReference>
<dbReference type="SUPFAM" id="SSF48371">
    <property type="entry name" value="ARM repeat"/>
    <property type="match status" value="2"/>
</dbReference>
<gene>
    <name evidence="3" type="ORF">HG15A2_49230</name>
</gene>
<feature type="chain" id="PRO_5021975658" evidence="2">
    <location>
        <begin position="30"/>
        <end position="599"/>
    </location>
</feature>
<dbReference type="KEGG" id="amob:HG15A2_49230"/>
<dbReference type="Proteomes" id="UP000319852">
    <property type="component" value="Chromosome"/>
</dbReference>
<accession>A0A517N368</accession>
<dbReference type="PANTHER" id="PTHR12697">
    <property type="entry name" value="PBS LYASE HEAT-LIKE PROTEIN"/>
    <property type="match status" value="1"/>
</dbReference>
<evidence type="ECO:0000313" key="4">
    <source>
        <dbReference type="Proteomes" id="UP000319852"/>
    </source>
</evidence>
<evidence type="ECO:0000313" key="3">
    <source>
        <dbReference type="EMBL" id="QDT01576.1"/>
    </source>
</evidence>
<dbReference type="OrthoDB" id="252693at2"/>
<evidence type="ECO:0000256" key="2">
    <source>
        <dbReference type="SAM" id="SignalP"/>
    </source>
</evidence>
<dbReference type="InterPro" id="IPR016024">
    <property type="entry name" value="ARM-type_fold"/>
</dbReference>
<feature type="region of interest" description="Disordered" evidence="1">
    <location>
        <begin position="578"/>
        <end position="599"/>
    </location>
</feature>
<dbReference type="InterPro" id="IPR011989">
    <property type="entry name" value="ARM-like"/>
</dbReference>
<dbReference type="Gene3D" id="1.25.10.10">
    <property type="entry name" value="Leucine-rich Repeat Variant"/>
    <property type="match status" value="4"/>
</dbReference>
<reference evidence="3 4" key="1">
    <citation type="submission" date="2019-02" db="EMBL/GenBank/DDBJ databases">
        <title>Deep-cultivation of Planctomycetes and their phenomic and genomic characterization uncovers novel biology.</title>
        <authorList>
            <person name="Wiegand S."/>
            <person name="Jogler M."/>
            <person name="Boedeker C."/>
            <person name="Pinto D."/>
            <person name="Vollmers J."/>
            <person name="Rivas-Marin E."/>
            <person name="Kohn T."/>
            <person name="Peeters S.H."/>
            <person name="Heuer A."/>
            <person name="Rast P."/>
            <person name="Oberbeckmann S."/>
            <person name="Bunk B."/>
            <person name="Jeske O."/>
            <person name="Meyerdierks A."/>
            <person name="Storesund J.E."/>
            <person name="Kallscheuer N."/>
            <person name="Luecker S."/>
            <person name="Lage O.M."/>
            <person name="Pohl T."/>
            <person name="Merkel B.J."/>
            <person name="Hornburger P."/>
            <person name="Mueller R.-W."/>
            <person name="Bruemmer F."/>
            <person name="Labrenz M."/>
            <person name="Spormann A.M."/>
            <person name="Op den Camp H."/>
            <person name="Overmann J."/>
            <person name="Amann R."/>
            <person name="Jetten M.S.M."/>
            <person name="Mascher T."/>
            <person name="Medema M.H."/>
            <person name="Devos D.P."/>
            <person name="Kaster A.-K."/>
            <person name="Ovreas L."/>
            <person name="Rohde M."/>
            <person name="Galperin M.Y."/>
            <person name="Jogler C."/>
        </authorList>
    </citation>
    <scope>NUCLEOTIDE SEQUENCE [LARGE SCALE GENOMIC DNA]</scope>
    <source>
        <strain evidence="3 4">HG15A2</strain>
    </source>
</reference>